<proteinExistence type="predicted"/>
<keyword evidence="1" id="KW-0732">Signal</keyword>
<organism evidence="4">
    <name type="scientific">hydrothermal vent metagenome</name>
    <dbReference type="NCBI Taxonomy" id="652676"/>
    <lineage>
        <taxon>unclassified sequences</taxon>
        <taxon>metagenomes</taxon>
        <taxon>ecological metagenomes</taxon>
    </lineage>
</organism>
<gene>
    <name evidence="4" type="ORF">MNBD_ALPHA09-1868</name>
</gene>
<dbReference type="InterPro" id="IPR036907">
    <property type="entry name" value="5'-Nucleotdase_C_sf"/>
</dbReference>
<dbReference type="PRINTS" id="PR01607">
    <property type="entry name" value="APYRASEFAMLY"/>
</dbReference>
<dbReference type="PANTHER" id="PTHR11575:SF24">
    <property type="entry name" value="5'-NUCLEOTIDASE"/>
    <property type="match status" value="1"/>
</dbReference>
<dbReference type="InterPro" id="IPR008334">
    <property type="entry name" value="5'-Nucleotdase_C"/>
</dbReference>
<accession>A0A3B0TG55</accession>
<evidence type="ECO:0000256" key="1">
    <source>
        <dbReference type="ARBA" id="ARBA00022729"/>
    </source>
</evidence>
<dbReference type="Pfam" id="PF00149">
    <property type="entry name" value="Metallophos"/>
    <property type="match status" value="1"/>
</dbReference>
<dbReference type="SUPFAM" id="SSF55816">
    <property type="entry name" value="5'-nucleotidase (syn. UDP-sugar hydrolase), C-terminal domain"/>
    <property type="match status" value="1"/>
</dbReference>
<dbReference type="SUPFAM" id="SSF56300">
    <property type="entry name" value="Metallo-dependent phosphatases"/>
    <property type="match status" value="1"/>
</dbReference>
<dbReference type="EMBL" id="UOEM01000099">
    <property type="protein sequence ID" value="VAW16918.1"/>
    <property type="molecule type" value="Genomic_DNA"/>
</dbReference>
<evidence type="ECO:0000313" key="4">
    <source>
        <dbReference type="EMBL" id="VAW16918.1"/>
    </source>
</evidence>
<dbReference type="GO" id="GO:0009166">
    <property type="term" value="P:nucleotide catabolic process"/>
    <property type="evidence" value="ECO:0007669"/>
    <property type="project" value="InterPro"/>
</dbReference>
<evidence type="ECO:0000259" key="3">
    <source>
        <dbReference type="Pfam" id="PF02872"/>
    </source>
</evidence>
<dbReference type="EC" id="3.1.3.5" evidence="4"/>
<dbReference type="InterPro" id="IPR029052">
    <property type="entry name" value="Metallo-depent_PP-like"/>
</dbReference>
<dbReference type="PANTHER" id="PTHR11575">
    <property type="entry name" value="5'-NUCLEOTIDASE-RELATED"/>
    <property type="match status" value="1"/>
</dbReference>
<reference evidence="4" key="1">
    <citation type="submission" date="2018-06" db="EMBL/GenBank/DDBJ databases">
        <authorList>
            <person name="Zhirakovskaya E."/>
        </authorList>
    </citation>
    <scope>NUCLEOTIDE SEQUENCE</scope>
</reference>
<feature type="domain" description="5'-Nucleotidase C-terminal" evidence="3">
    <location>
        <begin position="309"/>
        <end position="465"/>
    </location>
</feature>
<keyword evidence="4" id="KW-0378">Hydrolase</keyword>
<dbReference type="Gene3D" id="3.90.780.10">
    <property type="entry name" value="5'-Nucleotidase, C-terminal domain"/>
    <property type="match status" value="1"/>
</dbReference>
<protein>
    <submittedName>
        <fullName evidence="4">5'-nucleotidase</fullName>
        <ecNumber evidence="4">3.1.3.5</ecNumber>
    </submittedName>
</protein>
<dbReference type="Gene3D" id="3.60.21.10">
    <property type="match status" value="1"/>
</dbReference>
<dbReference type="InterPro" id="IPR006179">
    <property type="entry name" value="5_nucleotidase/apyrase"/>
</dbReference>
<dbReference type="GO" id="GO:0008253">
    <property type="term" value="F:5'-nucleotidase activity"/>
    <property type="evidence" value="ECO:0007669"/>
    <property type="project" value="UniProtKB-EC"/>
</dbReference>
<dbReference type="InterPro" id="IPR004843">
    <property type="entry name" value="Calcineurin-like_PHP"/>
</dbReference>
<feature type="domain" description="Calcineurin-like phosphoesterase" evidence="2">
    <location>
        <begin position="34"/>
        <end position="232"/>
    </location>
</feature>
<dbReference type="AlphaFoldDB" id="A0A3B0TG55"/>
<dbReference type="Pfam" id="PF02872">
    <property type="entry name" value="5_nucleotid_C"/>
    <property type="match status" value="1"/>
</dbReference>
<evidence type="ECO:0000259" key="2">
    <source>
        <dbReference type="Pfam" id="PF00149"/>
    </source>
</evidence>
<sequence length="504" mass="54095">MTRLRSICFALAMPLVLALATANLAKAAENTKVTFIVVSDIYKMSGGKTRGGFARLATLVKNERAKGGNVVYVLAGDYISPSIMSGFDKGAHIIDLFNMEPPDFAVPGNHEFDFGEEVFAKRVAESNFPYLAANLRDANGQPLPNIGDTKMLTFGDVKIGLIGLATENSPVTSSPGSLTFMPAVETALAQGKALRADGADLVAVLVHEDLGLDMELVNTRAFDFVWTGHDHDLTTFYNGKTALAESREEAELVVIVDVDITVGESRGKRQVRWWPNFRIIDTANIEPDKDVLARVKTYEDQLSDELDVVIGSTETELDSQKATVRGGESAMGSLVADSLRAAAGADVGLTNGGGIRGNKIYDAGTKLTRRDILTELPFGNVTVKLEMTGAMIREALENGVSQIENAAGRFPHVSGMSFEMDAKQPAGSRILSVMVAGKPLDDGATYTLATNNYMANGGDGYTILKKAKVLVGPLEGNLMANDVMVYVRKMGTISPKVEGRIMMK</sequence>
<name>A0A3B0TG55_9ZZZZ</name>